<feature type="region of interest" description="Disordered" evidence="1">
    <location>
        <begin position="1006"/>
        <end position="1035"/>
    </location>
</feature>
<feature type="region of interest" description="Disordered" evidence="1">
    <location>
        <begin position="898"/>
        <end position="961"/>
    </location>
</feature>
<evidence type="ECO:0000259" key="3">
    <source>
        <dbReference type="PROSITE" id="PS50924"/>
    </source>
</evidence>
<proteinExistence type="predicted"/>
<dbReference type="GeneID" id="37030292"/>
<dbReference type="PANTHER" id="PTHR35152:SF1">
    <property type="entry name" value="DOMAIN SIGNALLING PROTEIN, PUTATIVE (AFU_ORTHOLOGUE AFUA_5G11310)-RELATED"/>
    <property type="match status" value="1"/>
</dbReference>
<dbReference type="Pfam" id="PF03707">
    <property type="entry name" value="MHYT"/>
    <property type="match status" value="2"/>
</dbReference>
<keyword evidence="2" id="KW-0472">Membrane</keyword>
<accession>A0A316UIZ3</accession>
<dbReference type="RefSeq" id="XP_025359889.1">
    <property type="nucleotide sequence ID" value="XM_025508469.1"/>
</dbReference>
<keyword evidence="2" id="KW-1133">Transmembrane helix</keyword>
<dbReference type="AlphaFoldDB" id="A0A316UIZ3"/>
<feature type="compositionally biased region" description="Low complexity" evidence="1">
    <location>
        <begin position="904"/>
        <end position="913"/>
    </location>
</feature>
<dbReference type="PROSITE" id="PS50924">
    <property type="entry name" value="MHYT"/>
    <property type="match status" value="1"/>
</dbReference>
<feature type="transmembrane region" description="Helical" evidence="2">
    <location>
        <begin position="249"/>
        <end position="274"/>
    </location>
</feature>
<feature type="transmembrane region" description="Helical" evidence="2">
    <location>
        <begin position="103"/>
        <end position="128"/>
    </location>
</feature>
<feature type="transmembrane region" description="Helical" evidence="2">
    <location>
        <begin position="167"/>
        <end position="193"/>
    </location>
</feature>
<sequence length="1058" mass="115382">MDPAAMPADGQRNMTALAEHYIHTPVPQHFSAGVVVASIVVAFLGAWSALLLLGKRTSSKGARNIALLFLAAMAQSAVGIWGMHGIGMFSMTLKPTPDVDWHVGFSAAFTALSLIVPLLALCIAFFLLDFTTFRYWRAIVSGVATGATIGFMHYSASFRTRNFHVEYQPAVLVVSILLAMAAATVALTLFFRFKAHWDDGWWKRALCAFALAVAVSSMHYTGMAGTKYRVRADLVNEVAALGHSNESQVLVAASVMCAFFLLLSLAITLVDTLVAKRSRQNARKVVICSATFNKQGQLLVKEDGTLPMVVIETPMRHSEVLTALDRRQSTFQWMYAVSWDWDMVSDFLKAISMRLFALEHAVKPERSGNASTFWSRLVERRRSLDGGPGAPGSPQALADFRDRFIDAAGQLAVQLDVPFQRIGVLYDQVMPTGTRRAAEQAAREAGISLHGSQTTSSEDASESGVYRRPPSIFAEGEKENEGAMLFLVRRMSDDATSRESEERYLQRGYRMTDVRFLGSHLANHYAVQKKDMEAWLGRLKMYARRGTRPVVQPGPAVYVGLFGVRASTTQYGGLEALVYGFARHQIPAYRLPKVEGITPQIRYWVKLLDRMTLEDATETCHREANKASERLKSLSAVRSSREALRGARDDDEEDEERNLAAESDSLDTMASFQRALGVALEALENSMRFYPQLKSTARLSADILEVPSSLDGSTDPAQMIVVQAVLPDERADLQRGDGAHPLIDASQAIPTDQVSPNVPFVYVPYSLFSKAQMMLIRGRQAEQFERSVASELRARYPGVCGVPGISEEGEARWSYDDDVDVEKGTHSPAASPMTARFASLLHPRSPSRRKVEDIEAVEMMSTPHSPVSMKRALSTDSMAGAAIRGQSSVDWTTVQTLERGGRSRGSTGASTTTCGERPTSAGNGSLGIRRFLGGGAEGQPAAAPPASPRHQRSASIGAVLSQDEGAALTSLPRRVSVRRQRSVSAANTATAPVPTAVAPIQRLRPRVPDVEPRRAPQHRFAAAESAASGSNGSDDWMARRLSEIERAPGGSALLGVDW</sequence>
<feature type="transmembrane region" description="Helical" evidence="2">
    <location>
        <begin position="65"/>
        <end position="83"/>
    </location>
</feature>
<name>A0A316UIZ3_9BASI</name>
<evidence type="ECO:0000313" key="4">
    <source>
        <dbReference type="EMBL" id="PWN25277.1"/>
    </source>
</evidence>
<dbReference type="Proteomes" id="UP000245884">
    <property type="component" value="Unassembled WGS sequence"/>
</dbReference>
<feature type="compositionally biased region" description="Low complexity" evidence="1">
    <location>
        <begin position="1022"/>
        <end position="1033"/>
    </location>
</feature>
<dbReference type="OrthoDB" id="264015at2759"/>
<feature type="region of interest" description="Disordered" evidence="1">
    <location>
        <begin position="436"/>
        <end position="469"/>
    </location>
</feature>
<dbReference type="EMBL" id="KZ819676">
    <property type="protein sequence ID" value="PWN25277.1"/>
    <property type="molecule type" value="Genomic_DNA"/>
</dbReference>
<dbReference type="STRING" id="1569628.A0A316UIZ3"/>
<feature type="domain" description="MHYT" evidence="3">
    <location>
        <begin position="30"/>
        <end position="229"/>
    </location>
</feature>
<gene>
    <name evidence="4" type="ORF">BDZ90DRAFT_262336</name>
</gene>
<feature type="transmembrane region" description="Helical" evidence="2">
    <location>
        <begin position="30"/>
        <end position="53"/>
    </location>
</feature>
<organism evidence="4 5">
    <name type="scientific">Jaminaea rosea</name>
    <dbReference type="NCBI Taxonomy" id="1569628"/>
    <lineage>
        <taxon>Eukaryota</taxon>
        <taxon>Fungi</taxon>
        <taxon>Dikarya</taxon>
        <taxon>Basidiomycota</taxon>
        <taxon>Ustilaginomycotina</taxon>
        <taxon>Exobasidiomycetes</taxon>
        <taxon>Microstromatales</taxon>
        <taxon>Microstromatales incertae sedis</taxon>
        <taxon>Jaminaea</taxon>
    </lineage>
</organism>
<feature type="region of interest" description="Disordered" evidence="1">
    <location>
        <begin position="642"/>
        <end position="664"/>
    </location>
</feature>
<dbReference type="InterPro" id="IPR005330">
    <property type="entry name" value="MHYT_dom"/>
</dbReference>
<reference evidence="4 5" key="1">
    <citation type="journal article" date="2018" name="Mol. Biol. Evol.">
        <title>Broad Genomic Sampling Reveals a Smut Pathogenic Ancestry of the Fungal Clade Ustilaginomycotina.</title>
        <authorList>
            <person name="Kijpornyongpan T."/>
            <person name="Mondo S.J."/>
            <person name="Barry K."/>
            <person name="Sandor L."/>
            <person name="Lee J."/>
            <person name="Lipzen A."/>
            <person name="Pangilinan J."/>
            <person name="LaButti K."/>
            <person name="Hainaut M."/>
            <person name="Henrissat B."/>
            <person name="Grigoriev I.V."/>
            <person name="Spatafora J.W."/>
            <person name="Aime M.C."/>
        </authorList>
    </citation>
    <scope>NUCLEOTIDE SEQUENCE [LARGE SCALE GENOMIC DNA]</scope>
    <source>
        <strain evidence="4 5">MCA 5214</strain>
    </source>
</reference>
<keyword evidence="2" id="KW-0812">Transmembrane</keyword>
<keyword evidence="5" id="KW-1185">Reference proteome</keyword>
<evidence type="ECO:0000256" key="1">
    <source>
        <dbReference type="SAM" id="MobiDB-lite"/>
    </source>
</evidence>
<feature type="transmembrane region" description="Helical" evidence="2">
    <location>
        <begin position="135"/>
        <end position="155"/>
    </location>
</feature>
<evidence type="ECO:0000256" key="2">
    <source>
        <dbReference type="SAM" id="Phobius"/>
    </source>
</evidence>
<protein>
    <recommendedName>
        <fullName evidence="3">MHYT domain-containing protein</fullName>
    </recommendedName>
</protein>
<dbReference type="PANTHER" id="PTHR35152">
    <property type="entry name" value="DOMAIN SIGNALLING PROTEIN, PUTATIVE (AFU_ORTHOLOGUE AFUA_5G11310)-RELATED"/>
    <property type="match status" value="1"/>
</dbReference>
<evidence type="ECO:0000313" key="5">
    <source>
        <dbReference type="Proteomes" id="UP000245884"/>
    </source>
</evidence>